<keyword evidence="2" id="KW-1185">Reference proteome</keyword>
<dbReference type="EMBL" id="JBHSFV010000010">
    <property type="protein sequence ID" value="MFC4635421.1"/>
    <property type="molecule type" value="Genomic_DNA"/>
</dbReference>
<dbReference type="InterPro" id="IPR012657">
    <property type="entry name" value="23S_rRNA-intervening_sequence"/>
</dbReference>
<dbReference type="CDD" id="cd16377">
    <property type="entry name" value="23S_rRNA_IVP_like"/>
    <property type="match status" value="1"/>
</dbReference>
<dbReference type="InterPro" id="IPR036583">
    <property type="entry name" value="23S_rRNA_IVS_sf"/>
</dbReference>
<dbReference type="Pfam" id="PF05635">
    <property type="entry name" value="23S_rRNA_IVP"/>
    <property type="match status" value="1"/>
</dbReference>
<gene>
    <name evidence="1" type="ORF">ACFO3O_16040</name>
</gene>
<dbReference type="Gene3D" id="1.20.1440.60">
    <property type="entry name" value="23S rRNA-intervening sequence"/>
    <property type="match status" value="1"/>
</dbReference>
<dbReference type="RefSeq" id="WP_379980622.1">
    <property type="nucleotide sequence ID" value="NZ_JBHSFV010000010.1"/>
</dbReference>
<dbReference type="Proteomes" id="UP001596043">
    <property type="component" value="Unassembled WGS sequence"/>
</dbReference>
<accession>A0ABV9I0Y5</accession>
<sequence>MGTIKSFEDLMCWEKARVLRNDVKDIINTFPDYEKYGLVSQMRRASRSVTHNIAEGYGRFHYQENIQFCRISRGSLHELLDQFITALDENYISEEVYLKHKKQVNSCLAVLNGYINYLKKAKTPINF</sequence>
<dbReference type="NCBIfam" id="TIGR02436">
    <property type="entry name" value="four helix bundle protein"/>
    <property type="match status" value="1"/>
</dbReference>
<dbReference type="SUPFAM" id="SSF158446">
    <property type="entry name" value="IVS-encoded protein-like"/>
    <property type="match status" value="1"/>
</dbReference>
<dbReference type="PANTHER" id="PTHR38471:SF2">
    <property type="entry name" value="FOUR HELIX BUNDLE PROTEIN"/>
    <property type="match status" value="1"/>
</dbReference>
<evidence type="ECO:0000313" key="1">
    <source>
        <dbReference type="EMBL" id="MFC4635421.1"/>
    </source>
</evidence>
<protein>
    <submittedName>
        <fullName evidence="1">Four helix bundle protein</fullName>
    </submittedName>
</protein>
<name>A0ABV9I0Y5_9FLAO</name>
<dbReference type="PANTHER" id="PTHR38471">
    <property type="entry name" value="FOUR HELIX BUNDLE PROTEIN"/>
    <property type="match status" value="1"/>
</dbReference>
<comment type="caution">
    <text evidence="1">The sequence shown here is derived from an EMBL/GenBank/DDBJ whole genome shotgun (WGS) entry which is preliminary data.</text>
</comment>
<reference evidence="2" key="1">
    <citation type="journal article" date="2019" name="Int. J. Syst. Evol. Microbiol.">
        <title>The Global Catalogue of Microorganisms (GCM) 10K type strain sequencing project: providing services to taxonomists for standard genome sequencing and annotation.</title>
        <authorList>
            <consortium name="The Broad Institute Genomics Platform"/>
            <consortium name="The Broad Institute Genome Sequencing Center for Infectious Disease"/>
            <person name="Wu L."/>
            <person name="Ma J."/>
        </authorList>
    </citation>
    <scope>NUCLEOTIDE SEQUENCE [LARGE SCALE GENOMIC DNA]</scope>
    <source>
        <strain evidence="2">YJ-61-S</strain>
    </source>
</reference>
<evidence type="ECO:0000313" key="2">
    <source>
        <dbReference type="Proteomes" id="UP001596043"/>
    </source>
</evidence>
<proteinExistence type="predicted"/>
<organism evidence="1 2">
    <name type="scientific">Dokdonia ponticola</name>
    <dbReference type="NCBI Taxonomy" id="2041041"/>
    <lineage>
        <taxon>Bacteria</taxon>
        <taxon>Pseudomonadati</taxon>
        <taxon>Bacteroidota</taxon>
        <taxon>Flavobacteriia</taxon>
        <taxon>Flavobacteriales</taxon>
        <taxon>Flavobacteriaceae</taxon>
        <taxon>Dokdonia</taxon>
    </lineage>
</organism>